<evidence type="ECO:0000256" key="1">
    <source>
        <dbReference type="SAM" id="MobiDB-lite"/>
    </source>
</evidence>
<protein>
    <submittedName>
        <fullName evidence="2">Uncharacterized protein</fullName>
    </submittedName>
</protein>
<dbReference type="VEuPathDB" id="CryptoDB:Cvel_23941"/>
<accession>A0A0G4GYN4</accession>
<dbReference type="PhylomeDB" id="A0A0G4GYN4"/>
<reference evidence="2" key="1">
    <citation type="submission" date="2014-11" db="EMBL/GenBank/DDBJ databases">
        <authorList>
            <person name="Otto D Thomas"/>
            <person name="Naeem Raeece"/>
        </authorList>
    </citation>
    <scope>NUCLEOTIDE SEQUENCE</scope>
</reference>
<feature type="region of interest" description="Disordered" evidence="1">
    <location>
        <begin position="75"/>
        <end position="100"/>
    </location>
</feature>
<name>A0A0G4GYN4_9ALVE</name>
<gene>
    <name evidence="2" type="ORF">Cvel_23941</name>
</gene>
<evidence type="ECO:0000313" key="2">
    <source>
        <dbReference type="EMBL" id="CEM36245.1"/>
    </source>
</evidence>
<dbReference type="AlphaFoldDB" id="A0A0G4GYN4"/>
<sequence>MPKWNTVGVRRRVKGDLSWRFKSDCMDREVTRGVGGDGALRRSERLASGCRGVSICSDKLLEFLVVRRRITAAMSDVKASAQRRTGQLRTEKGPIHPQGR</sequence>
<proteinExistence type="predicted"/>
<organism evidence="2">
    <name type="scientific">Chromera velia CCMP2878</name>
    <dbReference type="NCBI Taxonomy" id="1169474"/>
    <lineage>
        <taxon>Eukaryota</taxon>
        <taxon>Sar</taxon>
        <taxon>Alveolata</taxon>
        <taxon>Colpodellida</taxon>
        <taxon>Chromeraceae</taxon>
        <taxon>Chromera</taxon>
    </lineage>
</organism>
<dbReference type="EMBL" id="CDMZ01001690">
    <property type="protein sequence ID" value="CEM36245.1"/>
    <property type="molecule type" value="Genomic_DNA"/>
</dbReference>